<dbReference type="RefSeq" id="WP_133116785.1">
    <property type="nucleotide sequence ID" value="NZ_NXAO01000078.1"/>
</dbReference>
<feature type="non-terminal residue" evidence="1">
    <location>
        <position position="90"/>
    </location>
</feature>
<dbReference type="EMBL" id="NXAO01000078">
    <property type="protein sequence ID" value="PHO14143.1"/>
    <property type="molecule type" value="Genomic_DNA"/>
</dbReference>
<name>A0ABX4LV34_9BACT</name>
<organism evidence="1 2">
    <name type="scientific">Malaciobacter marinus</name>
    <dbReference type="NCBI Taxonomy" id="505249"/>
    <lineage>
        <taxon>Bacteria</taxon>
        <taxon>Pseudomonadati</taxon>
        <taxon>Campylobacterota</taxon>
        <taxon>Epsilonproteobacteria</taxon>
        <taxon>Campylobacterales</taxon>
        <taxon>Arcobacteraceae</taxon>
        <taxon>Malaciobacter</taxon>
    </lineage>
</organism>
<proteinExistence type="predicted"/>
<reference evidence="2" key="1">
    <citation type="submission" date="2017-09" db="EMBL/GenBank/DDBJ databases">
        <title>Arcobacter canalis sp. nov., a new species isolated from a water canal contaminated with urban sewage.</title>
        <authorList>
            <person name="Perez-Cataluna A."/>
            <person name="Salas-Masso N."/>
            <person name="Figueras M.J."/>
        </authorList>
    </citation>
    <scope>NUCLEOTIDE SEQUENCE [LARGE SCALE GENOMIC DNA]</scope>
    <source>
        <strain evidence="2">CECT 7727</strain>
    </source>
</reference>
<protein>
    <submittedName>
        <fullName evidence="1">Uncharacterized protein</fullName>
    </submittedName>
</protein>
<accession>A0ABX4LV34</accession>
<sequence>MSNDITKGNAFHKEGEVVHLNEFCTKENEAIEEDIKTRIAYMVISNEDIKELLNSTDDKQIILDKVIEEYKPYLIKAVEKESTKNNKPLI</sequence>
<gene>
    <name evidence="1" type="ORF">CPH92_13440</name>
</gene>
<evidence type="ECO:0000313" key="2">
    <source>
        <dbReference type="Proteomes" id="UP000224740"/>
    </source>
</evidence>
<comment type="caution">
    <text evidence="1">The sequence shown here is derived from an EMBL/GenBank/DDBJ whole genome shotgun (WGS) entry which is preliminary data.</text>
</comment>
<keyword evidence="2" id="KW-1185">Reference proteome</keyword>
<evidence type="ECO:0000313" key="1">
    <source>
        <dbReference type="EMBL" id="PHO14143.1"/>
    </source>
</evidence>
<dbReference type="Proteomes" id="UP000224740">
    <property type="component" value="Unassembled WGS sequence"/>
</dbReference>